<keyword evidence="2" id="KW-1185">Reference proteome</keyword>
<sequence>MKHSDWLRLQTEGDRICATMRQQGYKCQKQTRRLSWKLCREGQDDYILTFAPAPISDWTLIPNNTSPERQQLWQLIERTLTNIRGEVLKTPQERNSQIEDYSRPWAIIRHLPNARRYTVARFFNRQDAEDHRRFLNRFIPTVKFEVLFDVPSEQLQQATYQQED</sequence>
<dbReference type="HOGENOM" id="CLU_137330_0_0_3"/>
<accession>K9W9V6</accession>
<evidence type="ECO:0000313" key="2">
    <source>
        <dbReference type="Proteomes" id="UP000010471"/>
    </source>
</evidence>
<dbReference type="Proteomes" id="UP000010471">
    <property type="component" value="Chromosome"/>
</dbReference>
<evidence type="ECO:0000313" key="1">
    <source>
        <dbReference type="EMBL" id="AFZ17033.1"/>
    </source>
</evidence>
<dbReference type="STRING" id="1173027.Mic7113_1141"/>
<dbReference type="KEGG" id="mic:Mic7113_1141"/>
<dbReference type="OrthoDB" id="469306at2"/>
<protein>
    <submittedName>
        <fullName evidence="1">Uncharacterized protein</fullName>
    </submittedName>
</protein>
<name>K9W9V6_9CYAN</name>
<dbReference type="EMBL" id="CP003630">
    <property type="protein sequence ID" value="AFZ17033.1"/>
    <property type="molecule type" value="Genomic_DNA"/>
</dbReference>
<proteinExistence type="predicted"/>
<organism evidence="1 2">
    <name type="scientific">Allocoleopsis franciscana PCC 7113</name>
    <dbReference type="NCBI Taxonomy" id="1173027"/>
    <lineage>
        <taxon>Bacteria</taxon>
        <taxon>Bacillati</taxon>
        <taxon>Cyanobacteriota</taxon>
        <taxon>Cyanophyceae</taxon>
        <taxon>Coleofasciculales</taxon>
        <taxon>Coleofasciculaceae</taxon>
        <taxon>Allocoleopsis</taxon>
        <taxon>Allocoleopsis franciscana</taxon>
    </lineage>
</organism>
<reference evidence="1 2" key="1">
    <citation type="submission" date="2012-06" db="EMBL/GenBank/DDBJ databases">
        <title>Finished chromosome of genome of Microcoleus sp. PCC 7113.</title>
        <authorList>
            <consortium name="US DOE Joint Genome Institute"/>
            <person name="Gugger M."/>
            <person name="Coursin T."/>
            <person name="Rippka R."/>
            <person name="Tandeau De Marsac N."/>
            <person name="Huntemann M."/>
            <person name="Wei C.-L."/>
            <person name="Han J."/>
            <person name="Detter J.C."/>
            <person name="Han C."/>
            <person name="Tapia R."/>
            <person name="Chen A."/>
            <person name="Kyrpides N."/>
            <person name="Mavromatis K."/>
            <person name="Markowitz V."/>
            <person name="Szeto E."/>
            <person name="Ivanova N."/>
            <person name="Pagani I."/>
            <person name="Pati A."/>
            <person name="Goodwin L."/>
            <person name="Nordberg H.P."/>
            <person name="Cantor M.N."/>
            <person name="Hua S.X."/>
            <person name="Woyke T."/>
            <person name="Kerfeld C.A."/>
        </authorList>
    </citation>
    <scope>NUCLEOTIDE SEQUENCE [LARGE SCALE GENOMIC DNA]</scope>
    <source>
        <strain evidence="1 2">PCC 7113</strain>
    </source>
</reference>
<dbReference type="RefSeq" id="WP_015181193.1">
    <property type="nucleotide sequence ID" value="NC_019738.1"/>
</dbReference>
<dbReference type="AlphaFoldDB" id="K9W9V6"/>
<gene>
    <name evidence="1" type="ORF">Mic7113_1141</name>
</gene>
<dbReference type="eggNOG" id="COG0456">
    <property type="taxonomic scope" value="Bacteria"/>
</dbReference>